<dbReference type="SUPFAM" id="SSF53448">
    <property type="entry name" value="Nucleotide-diphospho-sugar transferases"/>
    <property type="match status" value="1"/>
</dbReference>
<dbReference type="OrthoDB" id="9788272at2"/>
<dbReference type="RefSeq" id="WP_012471422.1">
    <property type="nucleotide sequence ID" value="NC_010814.1"/>
</dbReference>
<dbReference type="Gene3D" id="3.90.550.10">
    <property type="entry name" value="Spore Coat Polysaccharide Biosynthesis Protein SpsA, Chain A"/>
    <property type="match status" value="1"/>
</dbReference>
<evidence type="ECO:0000259" key="3">
    <source>
        <dbReference type="Pfam" id="PF12804"/>
    </source>
</evidence>
<keyword evidence="5" id="KW-1185">Reference proteome</keyword>
<dbReference type="STRING" id="398767.Glov_3392"/>
<feature type="domain" description="MobA-like NTP transferase" evidence="3">
    <location>
        <begin position="3"/>
        <end position="113"/>
    </location>
</feature>
<evidence type="ECO:0000256" key="1">
    <source>
        <dbReference type="ARBA" id="ARBA00022679"/>
    </source>
</evidence>
<dbReference type="KEGG" id="glo:Glov_3392"/>
<keyword evidence="2" id="KW-0548">Nucleotidyltransferase</keyword>
<evidence type="ECO:0000256" key="2">
    <source>
        <dbReference type="ARBA" id="ARBA00022695"/>
    </source>
</evidence>
<dbReference type="PANTHER" id="PTHR43584:SF8">
    <property type="entry name" value="N-ACETYLMURAMATE ALPHA-1-PHOSPHATE URIDYLYLTRANSFERASE"/>
    <property type="match status" value="1"/>
</dbReference>
<dbReference type="InterPro" id="IPR025877">
    <property type="entry name" value="MobA-like_NTP_Trfase"/>
</dbReference>
<dbReference type="EMBL" id="CP001089">
    <property type="protein sequence ID" value="ACD97098.1"/>
    <property type="molecule type" value="Genomic_DNA"/>
</dbReference>
<gene>
    <name evidence="4" type="ordered locus">Glov_3392</name>
</gene>
<dbReference type="eggNOG" id="COG1213">
    <property type="taxonomic scope" value="Bacteria"/>
</dbReference>
<protein>
    <submittedName>
        <fullName evidence="4">Transferase, putative</fullName>
    </submittedName>
</protein>
<name>B3EBQ9_TRIL1</name>
<proteinExistence type="predicted"/>
<evidence type="ECO:0000313" key="5">
    <source>
        <dbReference type="Proteomes" id="UP000002420"/>
    </source>
</evidence>
<organism evidence="4 5">
    <name type="scientific">Trichlorobacter lovleyi (strain ATCC BAA-1151 / DSM 17278 / SZ)</name>
    <name type="common">Geobacter lovleyi</name>
    <dbReference type="NCBI Taxonomy" id="398767"/>
    <lineage>
        <taxon>Bacteria</taxon>
        <taxon>Pseudomonadati</taxon>
        <taxon>Thermodesulfobacteriota</taxon>
        <taxon>Desulfuromonadia</taxon>
        <taxon>Geobacterales</taxon>
        <taxon>Geobacteraceae</taxon>
        <taxon>Trichlorobacter</taxon>
    </lineage>
</organism>
<dbReference type="Proteomes" id="UP000002420">
    <property type="component" value="Chromosome"/>
</dbReference>
<dbReference type="InterPro" id="IPR029044">
    <property type="entry name" value="Nucleotide-diphossugar_trans"/>
</dbReference>
<accession>B3EBQ9</accession>
<reference evidence="4 5" key="1">
    <citation type="submission" date="2008-05" db="EMBL/GenBank/DDBJ databases">
        <title>Complete sequence of chromosome of Geobacter lovleyi SZ.</title>
        <authorList>
            <consortium name="US DOE Joint Genome Institute"/>
            <person name="Lucas S."/>
            <person name="Copeland A."/>
            <person name="Lapidus A."/>
            <person name="Glavina del Rio T."/>
            <person name="Dalin E."/>
            <person name="Tice H."/>
            <person name="Bruce D."/>
            <person name="Goodwin L."/>
            <person name="Pitluck S."/>
            <person name="Chertkov O."/>
            <person name="Meincke L."/>
            <person name="Brettin T."/>
            <person name="Detter J.C."/>
            <person name="Han C."/>
            <person name="Tapia R."/>
            <person name="Kuske C.R."/>
            <person name="Schmutz J."/>
            <person name="Larimer F."/>
            <person name="Land M."/>
            <person name="Hauser L."/>
            <person name="Kyrpides N."/>
            <person name="Mikhailova N."/>
            <person name="Sung Y."/>
            <person name="Fletcher K.E."/>
            <person name="Ritalahti K.M."/>
            <person name="Loeffler F.E."/>
            <person name="Richardson P."/>
        </authorList>
    </citation>
    <scope>NUCLEOTIDE SEQUENCE [LARGE SCALE GENOMIC DNA]</scope>
    <source>
        <strain evidence="5">ATCC BAA-1151 / DSM 17278 / SZ</strain>
    </source>
</reference>
<dbReference type="Pfam" id="PF12804">
    <property type="entry name" value="NTP_transf_3"/>
    <property type="match status" value="1"/>
</dbReference>
<keyword evidence="1 4" id="KW-0808">Transferase</keyword>
<sequence>MKAVILAAGRGSRMGSDTEGRPKCCTMLAGKNLLQWQLASLRAAGVTEILVVRGYRGELLYGDFSTVDNTRWAETNMASSLVCATDWLASGPTIISYSDIVYHPDHVRALIACDGSIAITADRLWLELWRLRGEDPIADAETFQEECGILKEIGGKPKTLEEVEAQYMGLLLFKPQGWKQFFDIYLKLSAKEQACLDMTSWIRHALQQDVTVQVCSVNGRWCEVDVQTDREIYEEMVCSVDSCKTVWHHDWRW</sequence>
<dbReference type="GO" id="GO:0016779">
    <property type="term" value="F:nucleotidyltransferase activity"/>
    <property type="evidence" value="ECO:0007669"/>
    <property type="project" value="UniProtKB-KW"/>
</dbReference>
<dbReference type="CDD" id="cd02523">
    <property type="entry name" value="PC_cytidylyltransferase"/>
    <property type="match status" value="1"/>
</dbReference>
<dbReference type="InterPro" id="IPR050065">
    <property type="entry name" value="GlmU-like"/>
</dbReference>
<dbReference type="AlphaFoldDB" id="B3EBQ9"/>
<dbReference type="PANTHER" id="PTHR43584">
    <property type="entry name" value="NUCLEOTIDYL TRANSFERASE"/>
    <property type="match status" value="1"/>
</dbReference>
<evidence type="ECO:0000313" key="4">
    <source>
        <dbReference type="EMBL" id="ACD97098.1"/>
    </source>
</evidence>
<dbReference type="HOGENOM" id="CLU_029499_5_1_7"/>